<reference evidence="1" key="1">
    <citation type="submission" date="2016-01" db="EMBL/GenBank/DDBJ databases">
        <authorList>
            <person name="Peeters C."/>
        </authorList>
    </citation>
    <scope>NUCLEOTIDE SEQUENCE</scope>
    <source>
        <strain evidence="1">LMG 29320</strain>
    </source>
</reference>
<organism evidence="1 2">
    <name type="scientific">Caballeronia fortuita</name>
    <dbReference type="NCBI Taxonomy" id="1777138"/>
    <lineage>
        <taxon>Bacteria</taxon>
        <taxon>Pseudomonadati</taxon>
        <taxon>Pseudomonadota</taxon>
        <taxon>Betaproteobacteria</taxon>
        <taxon>Burkholderiales</taxon>
        <taxon>Burkholderiaceae</taxon>
        <taxon>Caballeronia</taxon>
    </lineage>
</organism>
<evidence type="ECO:0000313" key="1">
    <source>
        <dbReference type="EMBL" id="SAK79017.1"/>
    </source>
</evidence>
<name>A0A158CBX7_9BURK</name>
<protein>
    <submittedName>
        <fullName evidence="1">Uncharacterized protein</fullName>
    </submittedName>
</protein>
<evidence type="ECO:0000313" key="2">
    <source>
        <dbReference type="Proteomes" id="UP000054903"/>
    </source>
</evidence>
<comment type="caution">
    <text evidence="1">The sequence shown here is derived from an EMBL/GenBank/DDBJ whole genome shotgun (WGS) entry which is preliminary data.</text>
</comment>
<proteinExistence type="predicted"/>
<dbReference type="AlphaFoldDB" id="A0A158CBX7"/>
<dbReference type="EMBL" id="FCNX02000009">
    <property type="protein sequence ID" value="SAK79017.1"/>
    <property type="molecule type" value="Genomic_DNA"/>
</dbReference>
<sequence length="197" mass="22180">MSNHALPDAGFAPLPVGSLTPNALLKLPFPAEKQLPGDLPVLSATIDAADFSVLQKLMSSGMDPTCFSSHWFGGLSLLGELIRTMTLRFQIGTVQFYWLAEMSDPVLWRAIQIWGRYKKIPIIVRCANESRHFIVAYSSKNMEHERIRRRNRPKPHPEFLYYIRDVLEDGYIESLAATDIPGTSLDRVIVNVLVSPL</sequence>
<keyword evidence="2" id="KW-1185">Reference proteome</keyword>
<dbReference type="Proteomes" id="UP000054903">
    <property type="component" value="Unassembled WGS sequence"/>
</dbReference>
<accession>A0A158CBX7</accession>
<gene>
    <name evidence="1" type="ORF">AWB77_03831</name>
</gene>